<sequence>MPAMRFAGMELGVPPPPLLQNLLNAADGLNRRG</sequence>
<keyword evidence="2" id="KW-1185">Reference proteome</keyword>
<dbReference type="EMBL" id="FOWX01000013">
    <property type="protein sequence ID" value="SFP59686.1"/>
    <property type="molecule type" value="Genomic_DNA"/>
</dbReference>
<name>A0A1I5RP26_9PSED</name>
<dbReference type="AlphaFoldDB" id="A0A1I5RP26"/>
<reference evidence="2" key="1">
    <citation type="submission" date="2016-10" db="EMBL/GenBank/DDBJ databases">
        <authorList>
            <person name="Varghese N."/>
            <person name="Submissions S."/>
        </authorList>
    </citation>
    <scope>NUCLEOTIDE SEQUENCE [LARGE SCALE GENOMIC DNA]</scope>
    <source>
        <strain evidence="2">DSM 17834</strain>
    </source>
</reference>
<proteinExistence type="predicted"/>
<evidence type="ECO:0000313" key="2">
    <source>
        <dbReference type="Proteomes" id="UP000198784"/>
    </source>
</evidence>
<dbReference type="Proteomes" id="UP000198784">
    <property type="component" value="Unassembled WGS sequence"/>
</dbReference>
<accession>A0A1I5RP26</accession>
<organism evidence="1 2">
    <name type="scientific">Pseudomonas borbori</name>
    <dbReference type="NCBI Taxonomy" id="289003"/>
    <lineage>
        <taxon>Bacteria</taxon>
        <taxon>Pseudomonadati</taxon>
        <taxon>Pseudomonadota</taxon>
        <taxon>Gammaproteobacteria</taxon>
        <taxon>Pseudomonadales</taxon>
        <taxon>Pseudomonadaceae</taxon>
        <taxon>Pseudomonas</taxon>
    </lineage>
</organism>
<protein>
    <submittedName>
        <fullName evidence="1">Uncharacterized protein</fullName>
    </submittedName>
</protein>
<gene>
    <name evidence="1" type="ORF">SAMN05216190_113112</name>
</gene>
<evidence type="ECO:0000313" key="1">
    <source>
        <dbReference type="EMBL" id="SFP59686.1"/>
    </source>
</evidence>